<comment type="cofactor">
    <cofactor evidence="1">
        <name>Zn(2+)</name>
        <dbReference type="ChEBI" id="CHEBI:29105"/>
    </cofactor>
</comment>
<dbReference type="Pfam" id="PF00675">
    <property type="entry name" value="Peptidase_M16"/>
    <property type="match status" value="1"/>
</dbReference>
<dbReference type="PROSITE" id="PS00143">
    <property type="entry name" value="INSULINASE"/>
    <property type="match status" value="1"/>
</dbReference>
<evidence type="ECO:0000259" key="15">
    <source>
        <dbReference type="Pfam" id="PF22455"/>
    </source>
</evidence>
<dbReference type="InterPro" id="IPR054733">
    <property type="entry name" value="PqqF_C_3"/>
</dbReference>
<evidence type="ECO:0000256" key="3">
    <source>
        <dbReference type="ARBA" id="ARBA00007261"/>
    </source>
</evidence>
<keyword evidence="18" id="KW-1185">Reference proteome</keyword>
<dbReference type="SUPFAM" id="SSF63411">
    <property type="entry name" value="LuxS/MPP-like metallohydrolase"/>
    <property type="match status" value="3"/>
</dbReference>
<feature type="domain" description="Coenzyme PQQ synthesis protein F N-terminal lobe" evidence="14">
    <location>
        <begin position="239"/>
        <end position="387"/>
    </location>
</feature>
<evidence type="ECO:0000313" key="18">
    <source>
        <dbReference type="Proteomes" id="UP001056873"/>
    </source>
</evidence>
<evidence type="ECO:0000256" key="5">
    <source>
        <dbReference type="ARBA" id="ARBA00022670"/>
    </source>
</evidence>
<dbReference type="InterPro" id="IPR011249">
    <property type="entry name" value="Metalloenz_LuxS/M16"/>
</dbReference>
<keyword evidence="6" id="KW-0479">Metal-binding</keyword>
<keyword evidence="7 17" id="KW-0378">Hydrolase</keyword>
<feature type="domain" description="Peptidase M16 N-terminal" evidence="13">
    <location>
        <begin position="15"/>
        <end position="138"/>
    </location>
</feature>
<dbReference type="InterPro" id="IPR050626">
    <property type="entry name" value="Peptidase_M16"/>
</dbReference>
<dbReference type="EMBL" id="CP074347">
    <property type="protein sequence ID" value="USV03137.1"/>
    <property type="molecule type" value="Genomic_DNA"/>
</dbReference>
<keyword evidence="10" id="KW-0482">Metalloprotease</keyword>
<evidence type="ECO:0000256" key="8">
    <source>
        <dbReference type="ARBA" id="ARBA00022833"/>
    </source>
</evidence>
<keyword evidence="8" id="KW-0862">Zinc</keyword>
<accession>A0ABY5D170</accession>
<dbReference type="GO" id="GO:0016787">
    <property type="term" value="F:hydrolase activity"/>
    <property type="evidence" value="ECO:0007669"/>
    <property type="project" value="UniProtKB-KW"/>
</dbReference>
<dbReference type="PANTHER" id="PTHR43690">
    <property type="entry name" value="NARDILYSIN"/>
    <property type="match status" value="1"/>
</dbReference>
<evidence type="ECO:0000259" key="16">
    <source>
        <dbReference type="Pfam" id="PF22456"/>
    </source>
</evidence>
<organism evidence="17 18">
    <name type="scientific">Serratia entomophila</name>
    <dbReference type="NCBI Taxonomy" id="42906"/>
    <lineage>
        <taxon>Bacteria</taxon>
        <taxon>Pseudomonadati</taxon>
        <taxon>Pseudomonadota</taxon>
        <taxon>Gammaproteobacteria</taxon>
        <taxon>Enterobacterales</taxon>
        <taxon>Yersiniaceae</taxon>
        <taxon>Serratia</taxon>
    </lineage>
</organism>
<evidence type="ECO:0000256" key="7">
    <source>
        <dbReference type="ARBA" id="ARBA00022801"/>
    </source>
</evidence>
<evidence type="ECO:0000256" key="11">
    <source>
        <dbReference type="ARBA" id="ARBA00024932"/>
    </source>
</evidence>
<evidence type="ECO:0000256" key="4">
    <source>
        <dbReference type="ARBA" id="ARBA00015088"/>
    </source>
</evidence>
<feature type="domain" description="Coenzyme PQQ synthesis protein F C-terminal lobe" evidence="15">
    <location>
        <begin position="471"/>
        <end position="571"/>
    </location>
</feature>
<evidence type="ECO:0000256" key="6">
    <source>
        <dbReference type="ARBA" id="ARBA00022723"/>
    </source>
</evidence>
<feature type="domain" description="Coenzyme PQQ synthesis protein F-like C-terminal lobe" evidence="16">
    <location>
        <begin position="642"/>
        <end position="732"/>
    </location>
</feature>
<dbReference type="Pfam" id="PF22455">
    <property type="entry name" value="PqqF_C_3"/>
    <property type="match status" value="1"/>
</dbReference>
<dbReference type="InterPro" id="IPR001431">
    <property type="entry name" value="Pept_M16_Zn_BS"/>
</dbReference>
<dbReference type="Pfam" id="PF22454">
    <property type="entry name" value="PQQ_syn_pqqF_N_2"/>
    <property type="match status" value="1"/>
</dbReference>
<protein>
    <recommendedName>
        <fullName evidence="4">Coenzyme PQQ synthesis protein F</fullName>
    </recommendedName>
    <alternativeName>
        <fullName evidence="12">Pyrroloquinoline quinone biosynthesis protein F</fullName>
    </alternativeName>
</protein>
<dbReference type="RefSeq" id="WP_252961920.1">
    <property type="nucleotide sequence ID" value="NZ_CAMIPH010000003.1"/>
</dbReference>
<dbReference type="InterPro" id="IPR054734">
    <property type="entry name" value="PqqF-like_C_4"/>
</dbReference>
<dbReference type="Pfam" id="PF22456">
    <property type="entry name" value="PqqF-like_C_4"/>
    <property type="match status" value="1"/>
</dbReference>
<evidence type="ECO:0000313" key="17">
    <source>
        <dbReference type="EMBL" id="USV03137.1"/>
    </source>
</evidence>
<dbReference type="Gene3D" id="3.30.830.10">
    <property type="entry name" value="Metalloenzyme, LuxS/M16 peptidase-like"/>
    <property type="match status" value="2"/>
</dbReference>
<reference evidence="17" key="1">
    <citation type="journal article" date="2022" name="BMC Genomics">
        <title>Genome sequence of the entomopathogenic Serratia entomophila isolate 626 and characterisation of the species specific itaconate degradation pathway.</title>
        <authorList>
            <person name="Vaughan A.L."/>
            <person name="Altermann E."/>
            <person name="Glare T.R."/>
            <person name="Hurst M.R.H."/>
        </authorList>
    </citation>
    <scope>NUCLEOTIDE SEQUENCE</scope>
    <source>
        <strain evidence="17">626</strain>
    </source>
</reference>
<comment type="similarity">
    <text evidence="3">Belongs to the peptidase M16 family.</text>
</comment>
<evidence type="ECO:0000259" key="14">
    <source>
        <dbReference type="Pfam" id="PF22454"/>
    </source>
</evidence>
<sequence>MQQSTASLRLDNGLRVRLISDPAAGRAAALMRIEAGSLQEPQAWPGLAHLLEHMLFRGGEAFAAEDGLMRWVPAHGGRLNATTRAMQTAFFFEVDAAQLGAGTDRLIDMLSAPLLAPEAAMQEAGIIDAEYRLLRTDAETLCEAAQRQAFGLHRFHIGNRAAFGEDAAALQHALRQYHRQHYGAANMTLWLQGPQPLAQLRRLARQLASRLPAEPAGPPGAAVALAARGDYALALPGAPQLRLTLALNQAPAARRSWLRLLQCLLQDEAPGSLLAWLRAQEYGDEVRLIHARYGEQCALLTFAFSLNQGTAEEAAAVEAALFGWLRQLSTLTQAQLAHYRRLANLAFARLAPLEQLRERAFGLPPVQEAGEWPQQLAALQQAPLSRLLTRQEVGGESAEVQGLPLTLVPFVPIGQKPRAAHFHFFRPMALPQPAPLPASRAPLQHLAPGQPQPVLQLRPSPSTPLSEAQGYRLQTALRITAAALAHHDGHLSFERFQGVWLLQLSGDDALMHYGINAINQALSAFSPAVMRAAERMEQRARQREQNDIAIRRLLGQLPAALSGKPADEVRWQASLFGGGEALRQQLAHSLSDFPYPLIAAAPLAQSLAGAPVSLAERGAENALLLFFPLPEITAAGRVALRLLAQLYAPQYFQQLRVEKNIGYVVQCAYHRCADVEGVFFALQSPRFTIEQLNQFTAEFLRQQQSVLAQLGAAEWERAKATLAQSLRQRNGDALRLARENSCENSLLAEHLPQLSQQELQRWQRRIFTFI</sequence>
<keyword evidence="9" id="KW-0884">PQQ biosynthesis</keyword>
<keyword evidence="5" id="KW-0645">Protease</keyword>
<dbReference type="InterPro" id="IPR011844">
    <property type="entry name" value="PQQ_synth_PqqF"/>
</dbReference>
<dbReference type="NCBIfam" id="TIGR02110">
    <property type="entry name" value="PQQ_syn_pqqF"/>
    <property type="match status" value="1"/>
</dbReference>
<dbReference type="InterPro" id="IPR011765">
    <property type="entry name" value="Pept_M16_N"/>
</dbReference>
<evidence type="ECO:0000256" key="9">
    <source>
        <dbReference type="ARBA" id="ARBA00022905"/>
    </source>
</evidence>
<evidence type="ECO:0000256" key="12">
    <source>
        <dbReference type="ARBA" id="ARBA00030977"/>
    </source>
</evidence>
<proteinExistence type="inferred from homology"/>
<evidence type="ECO:0000256" key="1">
    <source>
        <dbReference type="ARBA" id="ARBA00001947"/>
    </source>
</evidence>
<dbReference type="InterPro" id="IPR054740">
    <property type="entry name" value="PqqF_N_2"/>
</dbReference>
<dbReference type="PANTHER" id="PTHR43690:SF18">
    <property type="entry name" value="INSULIN-DEGRADING ENZYME-RELATED"/>
    <property type="match status" value="1"/>
</dbReference>
<evidence type="ECO:0000256" key="10">
    <source>
        <dbReference type="ARBA" id="ARBA00023049"/>
    </source>
</evidence>
<name>A0ABY5D170_9GAMM</name>
<dbReference type="Proteomes" id="UP001056873">
    <property type="component" value="Chromosome"/>
</dbReference>
<evidence type="ECO:0000259" key="13">
    <source>
        <dbReference type="Pfam" id="PF00675"/>
    </source>
</evidence>
<comment type="pathway">
    <text evidence="2">Cofactor biosynthesis; pyrroloquinoline quinone biosynthesis.</text>
</comment>
<gene>
    <name evidence="17" type="primary">pqqF</name>
    <name evidence="17" type="ORF">KFQ06_11785</name>
</gene>
<comment type="function">
    <text evidence="11">Required for coenzyme pyrroloquinoline quinone (PQQ) biosynthesis. It is thought that this protein is a protease that cleaves peptides bond in a small peptide (gene pqqA), providing the glutamate and tyrosine residues which are necessary for the synthesis of PQQ.</text>
</comment>
<evidence type="ECO:0000256" key="2">
    <source>
        <dbReference type="ARBA" id="ARBA00004886"/>
    </source>
</evidence>